<evidence type="ECO:0000259" key="1">
    <source>
        <dbReference type="Pfam" id="PF07583"/>
    </source>
</evidence>
<dbReference type="InterPro" id="IPR036909">
    <property type="entry name" value="Cyt_c-like_dom_sf"/>
</dbReference>
<reference evidence="3" key="1">
    <citation type="submission" date="2018-05" db="EMBL/GenBank/DDBJ databases">
        <authorList>
            <person name="Lanie J.A."/>
            <person name="Ng W.-L."/>
            <person name="Kazmierczak K.M."/>
            <person name="Andrzejewski T.M."/>
            <person name="Davidsen T.M."/>
            <person name="Wayne K.J."/>
            <person name="Tettelin H."/>
            <person name="Glass J.I."/>
            <person name="Rusch D."/>
            <person name="Podicherti R."/>
            <person name="Tsui H.-C.T."/>
            <person name="Winkler M.E."/>
        </authorList>
    </citation>
    <scope>NUCLEOTIDE SEQUENCE</scope>
</reference>
<dbReference type="PANTHER" id="PTHR35889:SF3">
    <property type="entry name" value="F-BOX DOMAIN-CONTAINING PROTEIN"/>
    <property type="match status" value="1"/>
</dbReference>
<organism evidence="3">
    <name type="scientific">marine metagenome</name>
    <dbReference type="NCBI Taxonomy" id="408172"/>
    <lineage>
        <taxon>unclassified sequences</taxon>
        <taxon>metagenomes</taxon>
        <taxon>ecological metagenomes</taxon>
    </lineage>
</organism>
<dbReference type="EMBL" id="UINC01116819">
    <property type="protein sequence ID" value="SVC88826.1"/>
    <property type="molecule type" value="Genomic_DNA"/>
</dbReference>
<protein>
    <recommendedName>
        <fullName evidence="4">Cytochrome c domain-containing protein</fullName>
    </recommendedName>
</protein>
<dbReference type="AlphaFoldDB" id="A0A382QTN0"/>
<sequence length="259" mass="29005">MHNRTLRQKVTDNSGALASVGFGVSRYLQPGLITLAALICAGSPSAGAQETSSATVDFQRDVRPILADNCFQCHGPDPGTRKADLRLDTEEGAFAARPKGSVIVPGVIQASLLYQRITHENQRRKMPPVVSNKTLSDVQIDVMRRWIEEGASWDQHWSFKPIDRPEVPAVANEAWVRNSLDRFVLARLESAGLTPNPEADKRTLARRLALDLTGLPLAWETLERFLNDQSEEAYEKLIDRLLESEHWGEHRARYWLDAA</sequence>
<feature type="domain" description="Cytochrome C Planctomycete-type" evidence="2">
    <location>
        <begin position="70"/>
        <end position="128"/>
    </location>
</feature>
<feature type="non-terminal residue" evidence="3">
    <location>
        <position position="259"/>
    </location>
</feature>
<evidence type="ECO:0008006" key="4">
    <source>
        <dbReference type="Google" id="ProtNLM"/>
    </source>
</evidence>
<evidence type="ECO:0000259" key="2">
    <source>
        <dbReference type="Pfam" id="PF07635"/>
    </source>
</evidence>
<evidence type="ECO:0000313" key="3">
    <source>
        <dbReference type="EMBL" id="SVC88826.1"/>
    </source>
</evidence>
<name>A0A382QTN0_9ZZZZ</name>
<dbReference type="InterPro" id="IPR011444">
    <property type="entry name" value="DUF1549"/>
</dbReference>
<feature type="domain" description="DUF1549" evidence="1">
    <location>
        <begin position="180"/>
        <end position="259"/>
    </location>
</feature>
<dbReference type="PANTHER" id="PTHR35889">
    <property type="entry name" value="CYCLOINULO-OLIGOSACCHARIDE FRUCTANOTRANSFERASE-RELATED"/>
    <property type="match status" value="1"/>
</dbReference>
<accession>A0A382QTN0</accession>
<proteinExistence type="predicted"/>
<dbReference type="Gene3D" id="1.10.760.10">
    <property type="entry name" value="Cytochrome c-like domain"/>
    <property type="match status" value="1"/>
</dbReference>
<gene>
    <name evidence="3" type="ORF">METZ01_LOCUS341680</name>
</gene>
<dbReference type="GO" id="GO:0009055">
    <property type="term" value="F:electron transfer activity"/>
    <property type="evidence" value="ECO:0007669"/>
    <property type="project" value="InterPro"/>
</dbReference>
<dbReference type="Pfam" id="PF07635">
    <property type="entry name" value="PSCyt1"/>
    <property type="match status" value="1"/>
</dbReference>
<dbReference type="SUPFAM" id="SSF46626">
    <property type="entry name" value="Cytochrome c"/>
    <property type="match status" value="1"/>
</dbReference>
<dbReference type="GO" id="GO:0020037">
    <property type="term" value="F:heme binding"/>
    <property type="evidence" value="ECO:0007669"/>
    <property type="project" value="InterPro"/>
</dbReference>
<dbReference type="InterPro" id="IPR011429">
    <property type="entry name" value="Cyt_c_Planctomycete-type"/>
</dbReference>
<dbReference type="Pfam" id="PF07583">
    <property type="entry name" value="PSCyt2"/>
    <property type="match status" value="1"/>
</dbReference>